<name>A0ABP0ICY1_9DINO</name>
<proteinExistence type="predicted"/>
<dbReference type="Proteomes" id="UP001642484">
    <property type="component" value="Unassembled WGS sequence"/>
</dbReference>
<evidence type="ECO:0000313" key="3">
    <source>
        <dbReference type="Proteomes" id="UP001642484"/>
    </source>
</evidence>
<organism evidence="2 3">
    <name type="scientific">Durusdinium trenchii</name>
    <dbReference type="NCBI Taxonomy" id="1381693"/>
    <lineage>
        <taxon>Eukaryota</taxon>
        <taxon>Sar</taxon>
        <taxon>Alveolata</taxon>
        <taxon>Dinophyceae</taxon>
        <taxon>Suessiales</taxon>
        <taxon>Symbiodiniaceae</taxon>
        <taxon>Durusdinium</taxon>
    </lineage>
</organism>
<dbReference type="EMBL" id="CAXAMN010002614">
    <property type="protein sequence ID" value="CAK9000454.1"/>
    <property type="molecule type" value="Genomic_DNA"/>
</dbReference>
<evidence type="ECO:0000256" key="1">
    <source>
        <dbReference type="SAM" id="MobiDB-lite"/>
    </source>
</evidence>
<accession>A0ABP0ICY1</accession>
<gene>
    <name evidence="2" type="ORF">CCMP2556_LOCUS6073</name>
</gene>
<keyword evidence="3" id="KW-1185">Reference proteome</keyword>
<reference evidence="2 3" key="1">
    <citation type="submission" date="2024-02" db="EMBL/GenBank/DDBJ databases">
        <authorList>
            <person name="Chen Y."/>
            <person name="Shah S."/>
            <person name="Dougan E. K."/>
            <person name="Thang M."/>
            <person name="Chan C."/>
        </authorList>
    </citation>
    <scope>NUCLEOTIDE SEQUENCE [LARGE SCALE GENOMIC DNA]</scope>
</reference>
<evidence type="ECO:0000313" key="2">
    <source>
        <dbReference type="EMBL" id="CAK9000454.1"/>
    </source>
</evidence>
<comment type="caution">
    <text evidence="2">The sequence shown here is derived from an EMBL/GenBank/DDBJ whole genome shotgun (WGS) entry which is preliminary data.</text>
</comment>
<protein>
    <submittedName>
        <fullName evidence="2">Uncharacterized protein</fullName>
    </submittedName>
</protein>
<sequence length="515" mass="58000">MTEEQLQIFWSQFKLLEKDGPIYDKPPCNWQPPRVVDMNSEQLEAYWNAFRKIMSDAADKLPDAEDLQSSADEDETGPAVHQVVPADSGDEPAADVVVLESGEGHHGNPRIRRCREKTSMADAILTQSVVLSETADPSVKHPEKHMLNKQRRAGQYQGCFAKWQKRRVSHKWDLFCEIAPKQAKICTEIPNSVKVLLGVSELKHANSKFKNEDGARQVPVHLALAVESILMERIHMGEEVTMDFAAEVLLAMVNTWNSKISELSDEIRERCGQQFLQQQDSMIDTEAAGPDADRLDEQATKQLDHLLEFLRSDSLAQKLNQELRGDPRAEQRAMVEVEVEHDNILGEDLNPNDGECQGDMIQECVMDHQDMDGFAEADDEQLCKDMADWMLVHESESEDEDLAVNAPAHSSVRMPAVEMRPEYIRLKNAGLHLRPAGCTLGVHPSACVWRSSTPTSVHFSRSFTETSGRTSWQALLIVMELLLSSHVEANPNDRMSKQQLSRVRRARGAEPAHKD</sequence>
<feature type="region of interest" description="Disordered" evidence="1">
    <location>
        <begin position="490"/>
        <end position="515"/>
    </location>
</feature>
<feature type="region of interest" description="Disordered" evidence="1">
    <location>
        <begin position="62"/>
        <end position="91"/>
    </location>
</feature>